<gene>
    <name evidence="2" type="ORF">GCM10011611_06620</name>
</gene>
<feature type="compositionally biased region" description="Basic and acidic residues" evidence="1">
    <location>
        <begin position="277"/>
        <end position="297"/>
    </location>
</feature>
<dbReference type="GO" id="GO:0050920">
    <property type="term" value="P:regulation of chemotaxis"/>
    <property type="evidence" value="ECO:0007669"/>
    <property type="project" value="InterPro"/>
</dbReference>
<evidence type="ECO:0000313" key="3">
    <source>
        <dbReference type="Proteomes" id="UP000646365"/>
    </source>
</evidence>
<dbReference type="GO" id="GO:0009288">
    <property type="term" value="C:bacterial-type flagellum"/>
    <property type="evidence" value="ECO:0007669"/>
    <property type="project" value="InterPro"/>
</dbReference>
<proteinExistence type="predicted"/>
<evidence type="ECO:0000256" key="1">
    <source>
        <dbReference type="SAM" id="MobiDB-lite"/>
    </source>
</evidence>
<dbReference type="SUPFAM" id="SSF75708">
    <property type="entry name" value="Chemotaxis phosphatase CheZ"/>
    <property type="match status" value="1"/>
</dbReference>
<keyword evidence="3" id="KW-1185">Reference proteome</keyword>
<organism evidence="2 3">
    <name type="scientific">Aliidongia dinghuensis</name>
    <dbReference type="NCBI Taxonomy" id="1867774"/>
    <lineage>
        <taxon>Bacteria</taxon>
        <taxon>Pseudomonadati</taxon>
        <taxon>Pseudomonadota</taxon>
        <taxon>Alphaproteobacteria</taxon>
        <taxon>Rhodospirillales</taxon>
        <taxon>Dongiaceae</taxon>
        <taxon>Aliidongia</taxon>
    </lineage>
</organism>
<name>A0A8J3E1P3_9PROT</name>
<sequence length="317" mass="34379">MSGLKVPKDLAGEQYIAIEDALLSSEAGRAFLRMRDKRAAVLAMDEYHAGLRSIRQWIEQSQVRSAEDVHLEVLRRELIEMAASIRKAKTEIWAMKPADDGGPASARRINLATEELDAIVHATERATSDILNGAERIMEVAQRVKKSDELAAEAEQLDVEATNILMACGFQDITGQRISKVVSTLRYLEERVDAMIRIWGIEDLKGGEVQTNVRDTRPDAHLMHGPSLSGGVDQSEVDNLLAGGFDAPAAPSVEDEWAAAAAEPEPAPAASVVPLKPVEKPAEKAEKKAEKKSKEPVVEVADAGAALDQSSIDSLFP</sequence>
<comment type="caution">
    <text evidence="2">The sequence shown here is derived from an EMBL/GenBank/DDBJ whole genome shotgun (WGS) entry which is preliminary data.</text>
</comment>
<reference evidence="2" key="1">
    <citation type="journal article" date="2014" name="Int. J. Syst. Evol. Microbiol.">
        <title>Complete genome sequence of Corynebacterium casei LMG S-19264T (=DSM 44701T), isolated from a smear-ripened cheese.</title>
        <authorList>
            <consortium name="US DOE Joint Genome Institute (JGI-PGF)"/>
            <person name="Walter F."/>
            <person name="Albersmeier A."/>
            <person name="Kalinowski J."/>
            <person name="Ruckert C."/>
        </authorList>
    </citation>
    <scope>NUCLEOTIDE SEQUENCE</scope>
    <source>
        <strain evidence="2">CGMCC 1.15725</strain>
    </source>
</reference>
<accession>A0A8J3E1P3</accession>
<dbReference type="Pfam" id="PF04344">
    <property type="entry name" value="CheZ"/>
    <property type="match status" value="1"/>
</dbReference>
<dbReference type="Gene3D" id="1.10.287.500">
    <property type="entry name" value="Helix hairpin bin"/>
    <property type="match status" value="1"/>
</dbReference>
<dbReference type="RefSeq" id="WP_189042369.1">
    <property type="nucleotide sequence ID" value="NZ_BMJQ01000001.1"/>
</dbReference>
<evidence type="ECO:0008006" key="4">
    <source>
        <dbReference type="Google" id="ProtNLM"/>
    </source>
</evidence>
<dbReference type="InterPro" id="IPR007439">
    <property type="entry name" value="Chemotax_Pase_CheZ"/>
</dbReference>
<feature type="compositionally biased region" description="Low complexity" evidence="1">
    <location>
        <begin position="258"/>
        <end position="276"/>
    </location>
</feature>
<dbReference type="Proteomes" id="UP000646365">
    <property type="component" value="Unassembled WGS sequence"/>
</dbReference>
<feature type="region of interest" description="Disordered" evidence="1">
    <location>
        <begin position="258"/>
        <end position="298"/>
    </location>
</feature>
<dbReference type="GO" id="GO:0003824">
    <property type="term" value="F:catalytic activity"/>
    <property type="evidence" value="ECO:0007669"/>
    <property type="project" value="InterPro"/>
</dbReference>
<protein>
    <recommendedName>
        <fullName evidence="4">Protein phosphatase CheZ</fullName>
    </recommendedName>
</protein>
<dbReference type="EMBL" id="BMJQ01000001">
    <property type="protein sequence ID" value="GGF03836.1"/>
    <property type="molecule type" value="Genomic_DNA"/>
</dbReference>
<dbReference type="AlphaFoldDB" id="A0A8J3E1P3"/>
<evidence type="ECO:0000313" key="2">
    <source>
        <dbReference type="EMBL" id="GGF03836.1"/>
    </source>
</evidence>
<reference evidence="2" key="2">
    <citation type="submission" date="2020-09" db="EMBL/GenBank/DDBJ databases">
        <authorList>
            <person name="Sun Q."/>
            <person name="Zhou Y."/>
        </authorList>
    </citation>
    <scope>NUCLEOTIDE SEQUENCE</scope>
    <source>
        <strain evidence="2">CGMCC 1.15725</strain>
    </source>
</reference>